<dbReference type="InterPro" id="IPR049192">
    <property type="entry name" value="DUF4246_C"/>
</dbReference>
<sequence>MSVAAPKLPGLTAPLDHYFRAPGTYATALSTPVDYRGMDNAGERRIMLDPIPLRELSILQLMNHITDKPTWNKKVFKKRIVARWKEEILAKYHDTVIESMVDWVFEELRVRAEIFEDTGAVTVFDIGVVKSDSAVEEQVREELKAAVASLENVPEAEKDYHPGSDGQVLNLVHPSLFPLVYGQTRAWAGLELSREDCLRHFPTGKPIPIPLEIDSTSKIKTRFGSTGLSKIYSRKFQWLPCEVDVTGWDEKRCTTITSYINNLHPEKHKDLYAVIEKVIACAIPLWGTTLTPLELDELRFTRVLGHRIDTQWVKEKRCHGTYDVPVYDLKLPETKEFPGPERLYNFFNPGWYSRLNMTMSYKGRLQIIVKLANIHLTPEKPEYAGGTWHVEGQMNEHICATALYYYSNHNVTASHLAFRQKFTEPFPGRHDTVQDWLGTVFGVKDQAPAAQELGSVLCSEGRLLTFPNLLQHRVQPFALDDREKPGWRKILALFLVDPAVEVVSTKHVPPQQREWWQGEQGKDGEEGSLSGDFVELREVGAEDQPAEQAGGIGRDNRTDGGLMDMEQAKELRLQLMEERAMYVGTQEDHFKGNRFSLCEH</sequence>
<feature type="region of interest" description="Disordered" evidence="1">
    <location>
        <begin position="541"/>
        <end position="562"/>
    </location>
</feature>
<dbReference type="EMBL" id="LGUA01000195">
    <property type="protein sequence ID" value="OAX83266.1"/>
    <property type="molecule type" value="Genomic_DNA"/>
</dbReference>
<reference evidence="4 5" key="1">
    <citation type="submission" date="2015-07" db="EMBL/GenBank/DDBJ databases">
        <title>Emmonsia species relationships and genome sequence.</title>
        <authorList>
            <person name="Cuomo C.A."/>
            <person name="Schwartz I.S."/>
            <person name="Kenyon C."/>
            <person name="de Hoog G.S."/>
            <person name="Govender N.P."/>
            <person name="Botha A."/>
            <person name="Moreno L."/>
            <person name="de Vries M."/>
            <person name="Munoz J.F."/>
            <person name="Stielow J.B."/>
        </authorList>
    </citation>
    <scope>NUCLEOTIDE SEQUENCE [LARGE SCALE GENOMIC DNA]</scope>
    <source>
        <strain evidence="4 5">CBS 136260</strain>
    </source>
</reference>
<name>A0A1B7P2M3_9EURO</name>
<dbReference type="AlphaFoldDB" id="A0A1B7P2M3"/>
<dbReference type="Proteomes" id="UP000091918">
    <property type="component" value="Unassembled WGS sequence"/>
</dbReference>
<dbReference type="STRING" id="1658172.A0A1B7P2M3"/>
<organism evidence="4 5">
    <name type="scientific">Emergomyces africanus</name>
    <dbReference type="NCBI Taxonomy" id="1955775"/>
    <lineage>
        <taxon>Eukaryota</taxon>
        <taxon>Fungi</taxon>
        <taxon>Dikarya</taxon>
        <taxon>Ascomycota</taxon>
        <taxon>Pezizomycotina</taxon>
        <taxon>Eurotiomycetes</taxon>
        <taxon>Eurotiomycetidae</taxon>
        <taxon>Onygenales</taxon>
        <taxon>Ajellomycetaceae</taxon>
        <taxon>Emergomyces</taxon>
    </lineage>
</organism>
<feature type="domain" description="DUF4246" evidence="2">
    <location>
        <begin position="98"/>
        <end position="518"/>
    </location>
</feature>
<evidence type="ECO:0000259" key="2">
    <source>
        <dbReference type="Pfam" id="PF14033"/>
    </source>
</evidence>
<dbReference type="OrthoDB" id="415532at2759"/>
<accession>A0A1B7P2M3</accession>
<comment type="caution">
    <text evidence="4">The sequence shown here is derived from an EMBL/GenBank/DDBJ whole genome shotgun (WGS) entry which is preliminary data.</text>
</comment>
<keyword evidence="5" id="KW-1185">Reference proteome</keyword>
<dbReference type="Pfam" id="PF14033">
    <property type="entry name" value="DUF4246"/>
    <property type="match status" value="1"/>
</dbReference>
<feature type="region of interest" description="Disordered" evidence="1">
    <location>
        <begin position="509"/>
        <end position="529"/>
    </location>
</feature>
<dbReference type="PANTHER" id="PTHR33119:SF1">
    <property type="entry name" value="FE2OG DIOXYGENASE DOMAIN-CONTAINING PROTEIN"/>
    <property type="match status" value="1"/>
</dbReference>
<dbReference type="InterPro" id="IPR025340">
    <property type="entry name" value="DUF4246"/>
</dbReference>
<feature type="domain" description="DUF4246" evidence="3">
    <location>
        <begin position="8"/>
        <end position="87"/>
    </location>
</feature>
<dbReference type="PANTHER" id="PTHR33119">
    <property type="entry name" value="IFI3P"/>
    <property type="match status" value="1"/>
</dbReference>
<evidence type="ECO:0000259" key="3">
    <source>
        <dbReference type="Pfam" id="PF21666"/>
    </source>
</evidence>
<protein>
    <submittedName>
        <fullName evidence="4">Uncharacterized protein</fullName>
    </submittedName>
</protein>
<proteinExistence type="predicted"/>
<evidence type="ECO:0000313" key="4">
    <source>
        <dbReference type="EMBL" id="OAX83266.1"/>
    </source>
</evidence>
<evidence type="ECO:0000256" key="1">
    <source>
        <dbReference type="SAM" id="MobiDB-lite"/>
    </source>
</evidence>
<gene>
    <name evidence="4" type="ORF">ACJ72_02377</name>
</gene>
<dbReference type="InterPro" id="IPR049207">
    <property type="entry name" value="DUF4246_N"/>
</dbReference>
<evidence type="ECO:0000313" key="5">
    <source>
        <dbReference type="Proteomes" id="UP000091918"/>
    </source>
</evidence>
<dbReference type="Pfam" id="PF21666">
    <property type="entry name" value="DUF4246_N"/>
    <property type="match status" value="1"/>
</dbReference>